<evidence type="ECO:0000313" key="1">
    <source>
        <dbReference type="Proteomes" id="UP000001819"/>
    </source>
</evidence>
<dbReference type="STRING" id="46245.B5DI08"/>
<organism evidence="1 2">
    <name type="scientific">Drosophila pseudoobscura pseudoobscura</name>
    <name type="common">Fruit fly</name>
    <dbReference type="NCBI Taxonomy" id="46245"/>
    <lineage>
        <taxon>Eukaryota</taxon>
        <taxon>Metazoa</taxon>
        <taxon>Ecdysozoa</taxon>
        <taxon>Arthropoda</taxon>
        <taxon>Hexapoda</taxon>
        <taxon>Insecta</taxon>
        <taxon>Pterygota</taxon>
        <taxon>Neoptera</taxon>
        <taxon>Endopterygota</taxon>
        <taxon>Diptera</taxon>
        <taxon>Brachycera</taxon>
        <taxon>Muscomorpha</taxon>
        <taxon>Ephydroidea</taxon>
        <taxon>Drosophilidae</taxon>
        <taxon>Drosophila</taxon>
        <taxon>Sophophora</taxon>
    </lineage>
</organism>
<gene>
    <name evidence="2" type="primary">Mis12</name>
</gene>
<sequence>MNFYQSAYDLKFFNFTAEQISSEREHLVHNLISKAIENAIQKIETPATSALLGAQKDAVISRVEAATKKNMQSLRLLDKKYFHIPSHVLQVEDFHLEHQPTPLEEEKKNNELEHLKLRFRQNLITLAKVEAEGNHYASVAKIAQEETDIHKQVYKDCKCIKLSMMAEVASLVATMSD</sequence>
<dbReference type="HOGENOM" id="CLU_1519447_0_0_1"/>
<name>B5DI08_DROPS</name>
<dbReference type="Bgee" id="FBgn0247265">
    <property type="expression patterns" value="Expressed in female reproductive system and 3 other cell types or tissues"/>
</dbReference>
<accession>B5DI08</accession>
<dbReference type="Proteomes" id="UP000001819">
    <property type="component" value="Chromosome 4"/>
</dbReference>
<dbReference type="FunCoup" id="B5DI08">
    <property type="interactions" value="10"/>
</dbReference>
<dbReference type="OMA" id="YRENMAM"/>
<dbReference type="InParanoid" id="B5DI08"/>
<dbReference type="ExpressionAtlas" id="B5DI08">
    <property type="expression patterns" value="baseline"/>
</dbReference>
<dbReference type="AlphaFoldDB" id="B5DI08"/>
<dbReference type="RefSeq" id="XP_002132543.1">
    <property type="nucleotide sequence ID" value="XM_002132507.3"/>
</dbReference>
<protein>
    <submittedName>
        <fullName evidence="2">Uncharacterized protein Mis12</fullName>
    </submittedName>
</protein>
<evidence type="ECO:0000313" key="2">
    <source>
        <dbReference type="RefSeq" id="XP_002132543.1"/>
    </source>
</evidence>
<reference evidence="2" key="1">
    <citation type="submission" date="2025-08" db="UniProtKB">
        <authorList>
            <consortium name="RefSeq"/>
        </authorList>
    </citation>
    <scope>IDENTIFICATION</scope>
    <source>
        <strain evidence="2">MV-25-SWS-2005</strain>
        <tissue evidence="2">Whole body</tissue>
    </source>
</reference>
<accession>A0A6I8UXB3</accession>
<dbReference type="KEGG" id="dpo:6902806"/>
<proteinExistence type="predicted"/>
<dbReference type="GeneID" id="6902806"/>
<dbReference type="eggNOG" id="ENOG502T92N">
    <property type="taxonomic scope" value="Eukaryota"/>
</dbReference>
<dbReference type="SMR" id="B5DI08"/>
<keyword evidence="1" id="KW-1185">Reference proteome</keyword>